<keyword evidence="4" id="KW-0676">Redox-active center</keyword>
<dbReference type="InterPro" id="IPR036249">
    <property type="entry name" value="Thioredoxin-like_sf"/>
</dbReference>
<gene>
    <name evidence="7" type="ORF">FHX64_001079</name>
</gene>
<keyword evidence="5" id="KW-0732">Signal</keyword>
<dbReference type="PROSITE" id="PS51352">
    <property type="entry name" value="THIOREDOXIN_2"/>
    <property type="match status" value="1"/>
</dbReference>
<protein>
    <submittedName>
        <fullName evidence="7">Peroxiredoxin</fullName>
    </submittedName>
</protein>
<evidence type="ECO:0000256" key="1">
    <source>
        <dbReference type="ARBA" id="ARBA00004196"/>
    </source>
</evidence>
<dbReference type="PANTHER" id="PTHR42852">
    <property type="entry name" value="THIOL:DISULFIDE INTERCHANGE PROTEIN DSBE"/>
    <property type="match status" value="1"/>
</dbReference>
<dbReference type="EMBL" id="JACHYB010000001">
    <property type="protein sequence ID" value="MBB3186916.1"/>
    <property type="molecule type" value="Genomic_DNA"/>
</dbReference>
<feature type="domain" description="Thioredoxin" evidence="6">
    <location>
        <begin position="234"/>
        <end position="376"/>
    </location>
</feature>
<dbReference type="GO" id="GO:0016209">
    <property type="term" value="F:antioxidant activity"/>
    <property type="evidence" value="ECO:0007669"/>
    <property type="project" value="InterPro"/>
</dbReference>
<dbReference type="InterPro" id="IPR050553">
    <property type="entry name" value="Thioredoxin_ResA/DsbE_sf"/>
</dbReference>
<evidence type="ECO:0000256" key="3">
    <source>
        <dbReference type="ARBA" id="ARBA00023157"/>
    </source>
</evidence>
<dbReference type="Gene3D" id="3.40.30.10">
    <property type="entry name" value="Glutaredoxin"/>
    <property type="match status" value="1"/>
</dbReference>
<feature type="chain" id="PRO_5031166550" evidence="5">
    <location>
        <begin position="19"/>
        <end position="376"/>
    </location>
</feature>
<reference evidence="7 8" key="1">
    <citation type="submission" date="2020-08" db="EMBL/GenBank/DDBJ databases">
        <title>Genomic Encyclopedia of Type Strains, Phase IV (KMG-IV): sequencing the most valuable type-strain genomes for metagenomic binning, comparative biology and taxonomic classification.</title>
        <authorList>
            <person name="Goeker M."/>
        </authorList>
    </citation>
    <scope>NUCLEOTIDE SEQUENCE [LARGE SCALE GENOMIC DNA]</scope>
    <source>
        <strain evidence="7 8">DSM 27471</strain>
    </source>
</reference>
<keyword evidence="8" id="KW-1185">Reference proteome</keyword>
<evidence type="ECO:0000256" key="4">
    <source>
        <dbReference type="ARBA" id="ARBA00023284"/>
    </source>
</evidence>
<dbReference type="GO" id="GO:0016491">
    <property type="term" value="F:oxidoreductase activity"/>
    <property type="evidence" value="ECO:0007669"/>
    <property type="project" value="InterPro"/>
</dbReference>
<evidence type="ECO:0000256" key="2">
    <source>
        <dbReference type="ARBA" id="ARBA00022748"/>
    </source>
</evidence>
<organism evidence="7 8">
    <name type="scientific">Microbacter margulisiae</name>
    <dbReference type="NCBI Taxonomy" id="1350067"/>
    <lineage>
        <taxon>Bacteria</taxon>
        <taxon>Pseudomonadati</taxon>
        <taxon>Bacteroidota</taxon>
        <taxon>Bacteroidia</taxon>
        <taxon>Bacteroidales</taxon>
        <taxon>Porphyromonadaceae</taxon>
        <taxon>Microbacter</taxon>
    </lineage>
</organism>
<dbReference type="AlphaFoldDB" id="A0A7W5DQ48"/>
<evidence type="ECO:0000313" key="7">
    <source>
        <dbReference type="EMBL" id="MBB3186916.1"/>
    </source>
</evidence>
<dbReference type="InterPro" id="IPR017937">
    <property type="entry name" value="Thioredoxin_CS"/>
</dbReference>
<dbReference type="InterPro" id="IPR000866">
    <property type="entry name" value="AhpC/TSA"/>
</dbReference>
<comment type="caution">
    <text evidence="7">The sequence shown here is derived from an EMBL/GenBank/DDBJ whole genome shotgun (WGS) entry which is preliminary data.</text>
</comment>
<proteinExistence type="predicted"/>
<accession>A0A7W5DQ48</accession>
<dbReference type="InterPro" id="IPR025380">
    <property type="entry name" value="DUF4369"/>
</dbReference>
<dbReference type="InterPro" id="IPR013766">
    <property type="entry name" value="Thioredoxin_domain"/>
</dbReference>
<evidence type="ECO:0000256" key="5">
    <source>
        <dbReference type="SAM" id="SignalP"/>
    </source>
</evidence>
<comment type="subcellular location">
    <subcellularLocation>
        <location evidence="1">Cell envelope</location>
    </subcellularLocation>
</comment>
<dbReference type="Proteomes" id="UP000544222">
    <property type="component" value="Unassembled WGS sequence"/>
</dbReference>
<evidence type="ECO:0000313" key="8">
    <source>
        <dbReference type="Proteomes" id="UP000544222"/>
    </source>
</evidence>
<dbReference type="Pfam" id="PF00578">
    <property type="entry name" value="AhpC-TSA"/>
    <property type="match status" value="1"/>
</dbReference>
<keyword evidence="3" id="KW-1015">Disulfide bond</keyword>
<name>A0A7W5DQ48_9PORP</name>
<dbReference type="RefSeq" id="WP_183412749.1">
    <property type="nucleotide sequence ID" value="NZ_JACHYB010000001.1"/>
</dbReference>
<keyword evidence="2" id="KW-0201">Cytochrome c-type biogenesis</keyword>
<dbReference type="Pfam" id="PF14289">
    <property type="entry name" value="DUF4369"/>
    <property type="match status" value="1"/>
</dbReference>
<dbReference type="PROSITE" id="PS00194">
    <property type="entry name" value="THIOREDOXIN_1"/>
    <property type="match status" value="1"/>
</dbReference>
<dbReference type="CDD" id="cd02966">
    <property type="entry name" value="TlpA_like_family"/>
    <property type="match status" value="1"/>
</dbReference>
<dbReference type="GO" id="GO:0030313">
    <property type="term" value="C:cell envelope"/>
    <property type="evidence" value="ECO:0007669"/>
    <property type="project" value="UniProtKB-SubCell"/>
</dbReference>
<sequence length="376" mass="41878">MKKLFFLATAAFPMMLMAQINFSLKGNVDHLNAPAKAYLTYHTGTKTVIDTADINQGAFHFAGKLDEPTQAYIVIDHDGTGVKHSGNDMLPLYLEAGTISVTSTDSVSKAIIAGSELNRINQLLIDQLKPIEAKQKALYNQYAEATPEQRQSKVFVSQIESAFDALDLEQKAIIKKFIKNHPQTIVSLDALKTLGGYTPDYNELEPIFETLSPKVRNTEDAKAYATMLAQLKTVAIGAIAPDFTENDPEGHPVKLSDFRGKYVLLDFWASWCGPCRRENPNVVKAYNEFKGKNFTILSVSLDNENGRQDWLDAIKKDGLTWTQVSDLQYWNNAAAQLYHIRSIPQNFLIDPNGKIIAKDLRGDALTNKLSEIFGTK</sequence>
<feature type="signal peptide" evidence="5">
    <location>
        <begin position="1"/>
        <end position="18"/>
    </location>
</feature>
<dbReference type="SUPFAM" id="SSF52833">
    <property type="entry name" value="Thioredoxin-like"/>
    <property type="match status" value="1"/>
</dbReference>
<dbReference type="PANTHER" id="PTHR42852:SF6">
    <property type="entry name" value="THIOL:DISULFIDE INTERCHANGE PROTEIN DSBE"/>
    <property type="match status" value="1"/>
</dbReference>
<dbReference type="GO" id="GO:0017004">
    <property type="term" value="P:cytochrome complex assembly"/>
    <property type="evidence" value="ECO:0007669"/>
    <property type="project" value="UniProtKB-KW"/>
</dbReference>
<evidence type="ECO:0000259" key="6">
    <source>
        <dbReference type="PROSITE" id="PS51352"/>
    </source>
</evidence>